<sequence length="151" mass="16883">MYRTAGGFTLLELLLVLTLMAMMVALVPPLLSRALPGVSARSLVNDVVLMVRESRSRAIVSNRKQQIYFDRQRRALLSEAGRNSLDIPDGLRLEFDKGDGLDKVVLFSAYPDGTVSGGQIVIWSERHRFLLRVNWISGVLEVEERSGEIPN</sequence>
<dbReference type="EMBL" id="LDXT01000077">
    <property type="protein sequence ID" value="KRT55561.1"/>
    <property type="molecule type" value="Genomic_DNA"/>
</dbReference>
<dbReference type="OrthoDB" id="8481584at2"/>
<evidence type="ECO:0000313" key="4">
    <source>
        <dbReference type="Proteomes" id="UP000051634"/>
    </source>
</evidence>
<reference evidence="3 4" key="1">
    <citation type="submission" date="2015-11" db="EMBL/GenBank/DDBJ databases">
        <title>The genome of Candidatus Endoriftia persephone in Ridgeia piscesae and population structure of the North Eastern Pacific vestimentiferan symbionts.</title>
        <authorList>
            <person name="Perez M."/>
            <person name="Juniper K.S."/>
        </authorList>
    </citation>
    <scope>NUCLEOTIDE SEQUENCE [LARGE SCALE GENOMIC DNA]</scope>
    <source>
        <strain evidence="2">Ind10</strain>
        <strain evidence="1">Ind11</strain>
    </source>
</reference>
<dbReference type="Proteomes" id="UP000051634">
    <property type="component" value="Unassembled WGS sequence"/>
</dbReference>
<dbReference type="InterPro" id="IPR045584">
    <property type="entry name" value="Pilin-like"/>
</dbReference>
<dbReference type="SUPFAM" id="SSF54523">
    <property type="entry name" value="Pili subunits"/>
    <property type="match status" value="1"/>
</dbReference>
<organism evidence="1 4">
    <name type="scientific">endosymbiont of Ridgeia piscesae</name>
    <dbReference type="NCBI Taxonomy" id="54398"/>
    <lineage>
        <taxon>Bacteria</taxon>
        <taxon>Pseudomonadati</taxon>
        <taxon>Pseudomonadota</taxon>
        <taxon>Gammaproteobacteria</taxon>
        <taxon>sulfur-oxidizing symbionts</taxon>
    </lineage>
</organism>
<keyword evidence="4" id="KW-1185">Reference proteome</keyword>
<dbReference type="AlphaFoldDB" id="A0A0T5YY35"/>
<proteinExistence type="predicted"/>
<accession>A0A0T5YY35</accession>
<evidence type="ECO:0000313" key="1">
    <source>
        <dbReference type="EMBL" id="KRT55561.1"/>
    </source>
</evidence>
<dbReference type="EMBL" id="LMXI01000477">
    <property type="protein sequence ID" value="KRT57765.1"/>
    <property type="molecule type" value="Genomic_DNA"/>
</dbReference>
<name>A0A0T5YY35_9GAMM</name>
<dbReference type="Pfam" id="PF07963">
    <property type="entry name" value="N_methyl"/>
    <property type="match status" value="1"/>
</dbReference>
<evidence type="ECO:0000313" key="3">
    <source>
        <dbReference type="Proteomes" id="UP000051276"/>
    </source>
</evidence>
<dbReference type="NCBIfam" id="TIGR02532">
    <property type="entry name" value="IV_pilin_GFxxxE"/>
    <property type="match status" value="1"/>
</dbReference>
<comment type="caution">
    <text evidence="1">The sequence shown here is derived from an EMBL/GenBank/DDBJ whole genome shotgun (WGS) entry which is preliminary data.</text>
</comment>
<dbReference type="PROSITE" id="PS00409">
    <property type="entry name" value="PROKAR_NTER_METHYL"/>
    <property type="match status" value="1"/>
</dbReference>
<dbReference type="InterPro" id="IPR012902">
    <property type="entry name" value="N_methyl_site"/>
</dbReference>
<evidence type="ECO:0000313" key="2">
    <source>
        <dbReference type="EMBL" id="KRT57765.1"/>
    </source>
</evidence>
<gene>
    <name evidence="1" type="ORF">Ga0074115_12037</name>
    <name evidence="2" type="ORF">Ga0076813_12175</name>
</gene>
<protein>
    <submittedName>
        <fullName evidence="2">General secretion pathway protein H</fullName>
    </submittedName>
    <submittedName>
        <fullName evidence="1">Prepilin-type N-terminal cleavage/methylation domain</fullName>
    </submittedName>
</protein>
<dbReference type="Proteomes" id="UP000051276">
    <property type="component" value="Unassembled WGS sequence"/>
</dbReference>
<dbReference type="RefSeq" id="WP_057955551.1">
    <property type="nucleotide sequence ID" value="NZ_KQ556883.1"/>
</dbReference>
<dbReference type="STRING" id="54398.Ga0074115_12037"/>